<sequence length="222" mass="25396">MKTEKPAIILYFTACVLAVIATVIHSENLLIFSKPIVIPAILFYYLSVKTTKFNMWYGVFLLLTFIGDTIVLLELENETIYIMVPYILSYGILLRFIISDIKALRFSRSGLAVGLFVFGLIVGAAFTLISFFDEKHRILEIPVIIYGFILALQAGLSAYHIHVSNSNMSFYMAMTALFNCVSDIFYVVFFLIAPSPEFLPIDIALQIFSYYFVIKYFIYRKN</sequence>
<keyword evidence="1" id="KW-0812">Transmembrane</keyword>
<feature type="transmembrane region" description="Helical" evidence="1">
    <location>
        <begin position="7"/>
        <end position="24"/>
    </location>
</feature>
<evidence type="ECO:0000313" key="3">
    <source>
        <dbReference type="Proteomes" id="UP000535020"/>
    </source>
</evidence>
<keyword evidence="3" id="KW-1185">Reference proteome</keyword>
<reference evidence="2 3" key="1">
    <citation type="submission" date="2020-07" db="EMBL/GenBank/DDBJ databases">
        <authorList>
            <person name="Sun Q."/>
        </authorList>
    </citation>
    <scope>NUCLEOTIDE SEQUENCE [LARGE SCALE GENOMIC DNA]</scope>
    <source>
        <strain evidence="2 3">MAH-1</strain>
    </source>
</reference>
<gene>
    <name evidence="2" type="ORF">HZF10_15220</name>
</gene>
<feature type="transmembrane region" description="Helical" evidence="1">
    <location>
        <begin position="171"/>
        <end position="192"/>
    </location>
</feature>
<evidence type="ECO:0000256" key="1">
    <source>
        <dbReference type="SAM" id="Phobius"/>
    </source>
</evidence>
<keyword evidence="1" id="KW-1133">Transmembrane helix</keyword>
<feature type="transmembrane region" description="Helical" evidence="1">
    <location>
        <begin position="138"/>
        <end position="159"/>
    </location>
</feature>
<dbReference type="EMBL" id="JACBJI010000007">
    <property type="protein sequence ID" value="NYA72279.1"/>
    <property type="molecule type" value="Genomic_DNA"/>
</dbReference>
<feature type="transmembrane region" description="Helical" evidence="1">
    <location>
        <begin position="55"/>
        <end position="73"/>
    </location>
</feature>
<evidence type="ECO:0008006" key="4">
    <source>
        <dbReference type="Google" id="ProtNLM"/>
    </source>
</evidence>
<accession>A0A7Y8Y460</accession>
<keyword evidence="1" id="KW-0472">Membrane</keyword>
<proteinExistence type="predicted"/>
<feature type="transmembrane region" description="Helical" evidence="1">
    <location>
        <begin position="198"/>
        <end position="218"/>
    </location>
</feature>
<protein>
    <recommendedName>
        <fullName evidence="4">YhhN-like protein</fullName>
    </recommendedName>
</protein>
<organism evidence="2 3">
    <name type="scientific">Flavobacterium agri</name>
    <dbReference type="NCBI Taxonomy" id="2743471"/>
    <lineage>
        <taxon>Bacteria</taxon>
        <taxon>Pseudomonadati</taxon>
        <taxon>Bacteroidota</taxon>
        <taxon>Flavobacteriia</taxon>
        <taxon>Flavobacteriales</taxon>
        <taxon>Flavobacteriaceae</taxon>
        <taxon>Flavobacterium</taxon>
    </lineage>
</organism>
<feature type="transmembrane region" description="Helical" evidence="1">
    <location>
        <begin position="30"/>
        <end position="48"/>
    </location>
</feature>
<feature type="transmembrane region" description="Helical" evidence="1">
    <location>
        <begin position="110"/>
        <end position="132"/>
    </location>
</feature>
<evidence type="ECO:0000313" key="2">
    <source>
        <dbReference type="EMBL" id="NYA72279.1"/>
    </source>
</evidence>
<dbReference type="Proteomes" id="UP000535020">
    <property type="component" value="Unassembled WGS sequence"/>
</dbReference>
<comment type="caution">
    <text evidence="2">The sequence shown here is derived from an EMBL/GenBank/DDBJ whole genome shotgun (WGS) entry which is preliminary data.</text>
</comment>
<feature type="transmembrane region" description="Helical" evidence="1">
    <location>
        <begin position="79"/>
        <end position="98"/>
    </location>
</feature>
<name>A0A7Y8Y460_9FLAO</name>
<dbReference type="RefSeq" id="WP_176007084.1">
    <property type="nucleotide sequence ID" value="NZ_JABWMI010000018.1"/>
</dbReference>
<dbReference type="AlphaFoldDB" id="A0A7Y8Y460"/>